<evidence type="ECO:0008006" key="4">
    <source>
        <dbReference type="Google" id="ProtNLM"/>
    </source>
</evidence>
<keyword evidence="3" id="KW-1185">Reference proteome</keyword>
<evidence type="ECO:0000313" key="3">
    <source>
        <dbReference type="Proteomes" id="UP000050514"/>
    </source>
</evidence>
<dbReference type="OrthoDB" id="166819at2"/>
<dbReference type="STRING" id="360411.AC812_13525"/>
<feature type="transmembrane region" description="Helical" evidence="1">
    <location>
        <begin position="96"/>
        <end position="120"/>
    </location>
</feature>
<feature type="transmembrane region" description="Helical" evidence="1">
    <location>
        <begin position="51"/>
        <end position="84"/>
    </location>
</feature>
<dbReference type="EMBL" id="LGHJ01000019">
    <property type="protein sequence ID" value="KPL73809.1"/>
    <property type="molecule type" value="Genomic_DNA"/>
</dbReference>
<feature type="transmembrane region" description="Helical" evidence="1">
    <location>
        <begin position="27"/>
        <end position="45"/>
    </location>
</feature>
<keyword evidence="1" id="KW-1133">Transmembrane helix</keyword>
<gene>
    <name evidence="2" type="ORF">AC812_13525</name>
</gene>
<keyword evidence="1" id="KW-0472">Membrane</keyword>
<feature type="transmembrane region" description="Helical" evidence="1">
    <location>
        <begin position="6"/>
        <end position="22"/>
    </location>
</feature>
<sequence>MLISLLGIPIFTLLLMLQLAIVSRLPLLQGTADLMLLFVIAWSLHERVKHAWQWTLIGGTLVSLVSATPFFVPLIAYLVATAIGRLLQRQVWQTPILAMLLMTFVATILYHGITYLALFFNGTALPIQESISLVTLPSTLLNLIFALPIFVIVNDLAHWVYPVEVI</sequence>
<dbReference type="AlphaFoldDB" id="A0A0P6WU77"/>
<dbReference type="RefSeq" id="WP_061917359.1">
    <property type="nucleotide sequence ID" value="NZ_DF967971.1"/>
</dbReference>
<protein>
    <recommendedName>
        <fullName evidence="4">Rod shape-determining protein MreD</fullName>
    </recommendedName>
</protein>
<name>A0A0P6WU77_9CHLR</name>
<dbReference type="Proteomes" id="UP000050514">
    <property type="component" value="Unassembled WGS sequence"/>
</dbReference>
<reference evidence="2 3" key="1">
    <citation type="submission" date="2015-07" db="EMBL/GenBank/DDBJ databases">
        <title>Draft genome of Bellilinea caldifistulae DSM 17877.</title>
        <authorList>
            <person name="Hemp J."/>
            <person name="Ward L.M."/>
            <person name="Pace L.A."/>
            <person name="Fischer W.W."/>
        </authorList>
    </citation>
    <scope>NUCLEOTIDE SEQUENCE [LARGE SCALE GENOMIC DNA]</scope>
    <source>
        <strain evidence="2 3">GOMI-1</strain>
    </source>
</reference>
<proteinExistence type="predicted"/>
<comment type="caution">
    <text evidence="2">The sequence shown here is derived from an EMBL/GenBank/DDBJ whole genome shotgun (WGS) entry which is preliminary data.</text>
</comment>
<organism evidence="2 3">
    <name type="scientific">Bellilinea caldifistulae</name>
    <dbReference type="NCBI Taxonomy" id="360411"/>
    <lineage>
        <taxon>Bacteria</taxon>
        <taxon>Bacillati</taxon>
        <taxon>Chloroflexota</taxon>
        <taxon>Anaerolineae</taxon>
        <taxon>Anaerolineales</taxon>
        <taxon>Anaerolineaceae</taxon>
        <taxon>Bellilinea</taxon>
    </lineage>
</organism>
<accession>A0A0P6WU77</accession>
<evidence type="ECO:0000313" key="2">
    <source>
        <dbReference type="EMBL" id="KPL73809.1"/>
    </source>
</evidence>
<keyword evidence="1" id="KW-0812">Transmembrane</keyword>
<evidence type="ECO:0000256" key="1">
    <source>
        <dbReference type="SAM" id="Phobius"/>
    </source>
</evidence>
<feature type="transmembrane region" description="Helical" evidence="1">
    <location>
        <begin position="140"/>
        <end position="161"/>
    </location>
</feature>